<reference evidence="3 4" key="1">
    <citation type="submission" date="2016-12" db="EMBL/GenBank/DDBJ databases">
        <title>Trade-off between light-utilization and light-protection in marine flavobacteria.</title>
        <authorList>
            <person name="Kumagai Y."/>
            <person name="Yoshizawa S."/>
            <person name="Kogure K."/>
            <person name="Iwasaki W."/>
        </authorList>
    </citation>
    <scope>NUCLEOTIDE SEQUENCE [LARGE SCALE GENOMIC DNA]</scope>
    <source>
        <strain evidence="3 4">KCTC 22729</strain>
    </source>
</reference>
<dbReference type="OrthoDB" id="1190494at2"/>
<evidence type="ECO:0000313" key="3">
    <source>
        <dbReference type="EMBL" id="PQJ75669.1"/>
    </source>
</evidence>
<proteinExistence type="predicted"/>
<comment type="caution">
    <text evidence="3">The sequence shown here is derived from an EMBL/GenBank/DDBJ whole genome shotgun (WGS) entry which is preliminary data.</text>
</comment>
<accession>A0A2S7WDH5</accession>
<dbReference type="RefSeq" id="WP_105046818.1">
    <property type="nucleotide sequence ID" value="NZ_CP150662.1"/>
</dbReference>
<evidence type="ECO:0000313" key="4">
    <source>
        <dbReference type="Proteomes" id="UP000237608"/>
    </source>
</evidence>
<name>A0A2S7WDH5_9FLAO</name>
<dbReference type="Proteomes" id="UP000237608">
    <property type="component" value="Unassembled WGS sequence"/>
</dbReference>
<evidence type="ECO:0000256" key="1">
    <source>
        <dbReference type="ARBA" id="ARBA00022679"/>
    </source>
</evidence>
<dbReference type="InterPro" id="IPR008278">
    <property type="entry name" value="4-PPantetheinyl_Trfase_dom"/>
</dbReference>
<keyword evidence="1 3" id="KW-0808">Transferase</keyword>
<dbReference type="Pfam" id="PF01648">
    <property type="entry name" value="ACPS"/>
    <property type="match status" value="1"/>
</dbReference>
<protein>
    <submittedName>
        <fullName evidence="3">4-phosphopantetheinyl transferase</fullName>
    </submittedName>
</protein>
<feature type="domain" description="4'-phosphopantetheinyl transferase" evidence="2">
    <location>
        <begin position="104"/>
        <end position="198"/>
    </location>
</feature>
<dbReference type="SUPFAM" id="SSF56214">
    <property type="entry name" value="4'-phosphopantetheinyl transferase"/>
    <property type="match status" value="2"/>
</dbReference>
<keyword evidence="4" id="KW-1185">Reference proteome</keyword>
<dbReference type="GO" id="GO:0000287">
    <property type="term" value="F:magnesium ion binding"/>
    <property type="evidence" value="ECO:0007669"/>
    <property type="project" value="InterPro"/>
</dbReference>
<dbReference type="AlphaFoldDB" id="A0A2S7WDH5"/>
<evidence type="ECO:0000259" key="2">
    <source>
        <dbReference type="Pfam" id="PF01648"/>
    </source>
</evidence>
<gene>
    <name evidence="3" type="ORF">BTO13_10720</name>
</gene>
<dbReference type="GO" id="GO:0008897">
    <property type="term" value="F:holo-[acyl-carrier-protein] synthase activity"/>
    <property type="evidence" value="ECO:0007669"/>
    <property type="project" value="InterPro"/>
</dbReference>
<dbReference type="InterPro" id="IPR037143">
    <property type="entry name" value="4-PPantetheinyl_Trfase_dom_sf"/>
</dbReference>
<organism evidence="3 4">
    <name type="scientific">Polaribacter gangjinensis</name>
    <dbReference type="NCBI Taxonomy" id="574710"/>
    <lineage>
        <taxon>Bacteria</taxon>
        <taxon>Pseudomonadati</taxon>
        <taxon>Bacteroidota</taxon>
        <taxon>Flavobacteriia</taxon>
        <taxon>Flavobacteriales</taxon>
        <taxon>Flavobacteriaceae</taxon>
    </lineage>
</organism>
<dbReference type="Gene3D" id="3.90.470.20">
    <property type="entry name" value="4'-phosphopantetheinyl transferase domain"/>
    <property type="match status" value="2"/>
</dbReference>
<dbReference type="EMBL" id="MSCL01000001">
    <property type="protein sequence ID" value="PQJ75669.1"/>
    <property type="molecule type" value="Genomic_DNA"/>
</dbReference>
<sequence>MPLYKTLTINEKTKVVIWKIEETIDDLQQGILLSKNSENRLHSMKSEIHQKGFLSIRHLLKEFNLQDTDLQYDEFGKPHLKDGRFISMTHSFQFTGVIVSEEKSVGIDIEKQREKILKIAHKFTPIEEYKTIANVSALIAKLTIVWGAKESLYKIFGKKKLLFLHHIYIEDFDFEDEKTTGIIRFEGKEATYDIEFLEFEDFTCVYAY</sequence>